<dbReference type="EMBL" id="CP044427">
    <property type="protein sequence ID" value="QFG69776.1"/>
    <property type="molecule type" value="Genomic_DNA"/>
</dbReference>
<evidence type="ECO:0000256" key="7">
    <source>
        <dbReference type="SAM" id="Phobius"/>
    </source>
</evidence>
<name>A0A5J6V9B3_9MICO</name>
<evidence type="ECO:0000256" key="1">
    <source>
        <dbReference type="ARBA" id="ARBA00004651"/>
    </source>
</evidence>
<protein>
    <recommendedName>
        <fullName evidence="8">Polysaccharide chain length determinant N-terminal domain-containing protein</fullName>
    </recommendedName>
</protein>
<keyword evidence="10" id="KW-1185">Reference proteome</keyword>
<evidence type="ECO:0000259" key="8">
    <source>
        <dbReference type="Pfam" id="PF02706"/>
    </source>
</evidence>
<dbReference type="OrthoDB" id="4868177at2"/>
<dbReference type="Proteomes" id="UP000326546">
    <property type="component" value="Chromosome"/>
</dbReference>
<dbReference type="Pfam" id="PF02706">
    <property type="entry name" value="Wzz"/>
    <property type="match status" value="1"/>
</dbReference>
<dbReference type="InterPro" id="IPR003856">
    <property type="entry name" value="LPS_length_determ_N"/>
</dbReference>
<dbReference type="AlphaFoldDB" id="A0A5J6V9B3"/>
<dbReference type="KEGG" id="serw:FY030_14675"/>
<organism evidence="9 10">
    <name type="scientific">Ornithinimicrobium pratense</name>
    <dbReference type="NCBI Taxonomy" id="2593973"/>
    <lineage>
        <taxon>Bacteria</taxon>
        <taxon>Bacillati</taxon>
        <taxon>Actinomycetota</taxon>
        <taxon>Actinomycetes</taxon>
        <taxon>Micrococcales</taxon>
        <taxon>Ornithinimicrobiaceae</taxon>
        <taxon>Ornithinimicrobium</taxon>
    </lineage>
</organism>
<keyword evidence="4 7" id="KW-1133">Transmembrane helix</keyword>
<dbReference type="RefSeq" id="WP_158062270.1">
    <property type="nucleotide sequence ID" value="NZ_CP044427.1"/>
</dbReference>
<evidence type="ECO:0000313" key="9">
    <source>
        <dbReference type="EMBL" id="QFG69776.1"/>
    </source>
</evidence>
<keyword evidence="5 7" id="KW-0472">Membrane</keyword>
<evidence type="ECO:0000256" key="4">
    <source>
        <dbReference type="ARBA" id="ARBA00022989"/>
    </source>
</evidence>
<proteinExistence type="predicted"/>
<feature type="domain" description="Polysaccharide chain length determinant N-terminal" evidence="8">
    <location>
        <begin position="19"/>
        <end position="69"/>
    </location>
</feature>
<evidence type="ECO:0000313" key="10">
    <source>
        <dbReference type="Proteomes" id="UP000326546"/>
    </source>
</evidence>
<evidence type="ECO:0000256" key="5">
    <source>
        <dbReference type="ARBA" id="ARBA00023136"/>
    </source>
</evidence>
<comment type="subcellular location">
    <subcellularLocation>
        <location evidence="1">Cell membrane</location>
        <topology evidence="1">Multi-pass membrane protein</topology>
    </subcellularLocation>
</comment>
<evidence type="ECO:0000256" key="2">
    <source>
        <dbReference type="ARBA" id="ARBA00022475"/>
    </source>
</evidence>
<sequence>MSVETDAAAKSRRTESATLWTRVRRQWVLITAIILGCLLIALLVSWVRPAVYTAEARLAVGAGQMTALNIPGFPTASEQMASNYARWVNHQGVQGEIAPEGTLAVAASPIVESNVLRIEATSRDPETAVDAAATMATALKSAVNQVAQENDPEALRTEIAQKTEPLLTARADALRAQGTFEASQEEGVPQVEADRRFAAYVEAESALTEIQLEYDSLRDRYRNLVATRSTEAQLVDTLPAQLIGHDRVATTQRNALLGVLGGVVLSGAVLYLSERKPLRQRRDEVGAPIASP</sequence>
<dbReference type="GO" id="GO:0005886">
    <property type="term" value="C:plasma membrane"/>
    <property type="evidence" value="ECO:0007669"/>
    <property type="project" value="UniProtKB-SubCell"/>
</dbReference>
<feature type="transmembrane region" description="Helical" evidence="7">
    <location>
        <begin position="255"/>
        <end position="272"/>
    </location>
</feature>
<keyword evidence="2" id="KW-1003">Cell membrane</keyword>
<gene>
    <name evidence="9" type="ORF">FY030_14675</name>
</gene>
<evidence type="ECO:0000256" key="6">
    <source>
        <dbReference type="SAM" id="Coils"/>
    </source>
</evidence>
<evidence type="ECO:0000256" key="3">
    <source>
        <dbReference type="ARBA" id="ARBA00022692"/>
    </source>
</evidence>
<feature type="coiled-coil region" evidence="6">
    <location>
        <begin position="200"/>
        <end position="227"/>
    </location>
</feature>
<reference evidence="9 10" key="1">
    <citation type="submission" date="2019-09" db="EMBL/GenBank/DDBJ databases">
        <title>Serinicoccus pratensis sp. nov., isolated from meadow soil.</title>
        <authorList>
            <person name="Zhang W."/>
        </authorList>
    </citation>
    <scope>NUCLEOTIDE SEQUENCE [LARGE SCALE GENOMIC DNA]</scope>
    <source>
        <strain evidence="9 10">W204</strain>
    </source>
</reference>
<accession>A0A5J6V9B3</accession>
<feature type="transmembrane region" description="Helical" evidence="7">
    <location>
        <begin position="27"/>
        <end position="47"/>
    </location>
</feature>
<keyword evidence="6" id="KW-0175">Coiled coil</keyword>
<keyword evidence="3 7" id="KW-0812">Transmembrane</keyword>